<dbReference type="Proteomes" id="UP000887566">
    <property type="component" value="Unplaced"/>
</dbReference>
<accession>A0A914W452</accession>
<proteinExistence type="predicted"/>
<evidence type="ECO:0000313" key="3">
    <source>
        <dbReference type="WBParaSite" id="PSAMB.scaffold319size56836.g4724.t1"/>
    </source>
</evidence>
<evidence type="ECO:0000313" key="2">
    <source>
        <dbReference type="Proteomes" id="UP000887566"/>
    </source>
</evidence>
<organism evidence="2 3">
    <name type="scientific">Plectus sambesii</name>
    <dbReference type="NCBI Taxonomy" id="2011161"/>
    <lineage>
        <taxon>Eukaryota</taxon>
        <taxon>Metazoa</taxon>
        <taxon>Ecdysozoa</taxon>
        <taxon>Nematoda</taxon>
        <taxon>Chromadorea</taxon>
        <taxon>Plectida</taxon>
        <taxon>Plectina</taxon>
        <taxon>Plectoidea</taxon>
        <taxon>Plectidae</taxon>
        <taxon>Plectus</taxon>
    </lineage>
</organism>
<keyword evidence="2" id="KW-1185">Reference proteome</keyword>
<feature type="compositionally biased region" description="Basic residues" evidence="1">
    <location>
        <begin position="13"/>
        <end position="22"/>
    </location>
</feature>
<dbReference type="WBParaSite" id="PSAMB.scaffold319size56836.g4724.t1">
    <property type="protein sequence ID" value="PSAMB.scaffold319size56836.g4724.t1"/>
    <property type="gene ID" value="PSAMB.scaffold319size56836.g4724"/>
</dbReference>
<sequence>MAQRSVVTAAALKGRKRLKRPRPSTIFEPLTTSARQPDYIAGSDEKSAGLDTDQTPKKHAPPTEGRLPRNDSLGVAALGLQSVSSPRFSLMNAVDRINEASKEEPGR</sequence>
<reference evidence="3" key="1">
    <citation type="submission" date="2022-11" db="UniProtKB">
        <authorList>
            <consortium name="WormBaseParasite"/>
        </authorList>
    </citation>
    <scope>IDENTIFICATION</scope>
</reference>
<dbReference type="AlphaFoldDB" id="A0A914W452"/>
<evidence type="ECO:0000256" key="1">
    <source>
        <dbReference type="SAM" id="MobiDB-lite"/>
    </source>
</evidence>
<protein>
    <submittedName>
        <fullName evidence="3">Uncharacterized protein</fullName>
    </submittedName>
</protein>
<feature type="region of interest" description="Disordered" evidence="1">
    <location>
        <begin position="1"/>
        <end position="73"/>
    </location>
</feature>
<name>A0A914W452_9BILA</name>